<evidence type="ECO:0008006" key="3">
    <source>
        <dbReference type="Google" id="ProtNLM"/>
    </source>
</evidence>
<comment type="caution">
    <text evidence="1">The sequence shown here is derived from an EMBL/GenBank/DDBJ whole genome shotgun (WGS) entry which is preliminary data.</text>
</comment>
<dbReference type="Proteomes" id="UP000629371">
    <property type="component" value="Unassembled WGS sequence"/>
</dbReference>
<dbReference type="RefSeq" id="WP_201805302.1">
    <property type="nucleotide sequence ID" value="NZ_JAERRI010000009.1"/>
</dbReference>
<proteinExistence type="predicted"/>
<gene>
    <name evidence="1" type="ORF">JK360_17335</name>
</gene>
<evidence type="ECO:0000313" key="1">
    <source>
        <dbReference type="EMBL" id="MBL1091144.1"/>
    </source>
</evidence>
<evidence type="ECO:0000313" key="2">
    <source>
        <dbReference type="Proteomes" id="UP000629371"/>
    </source>
</evidence>
<dbReference type="InterPro" id="IPR046300">
    <property type="entry name" value="DUF6415"/>
</dbReference>
<dbReference type="Pfam" id="PF19979">
    <property type="entry name" value="DUF6415"/>
    <property type="match status" value="1"/>
</dbReference>
<keyword evidence="2" id="KW-1185">Reference proteome</keyword>
<organism evidence="1 2">
    <name type="scientific">Streptomyces siderophoricus</name>
    <dbReference type="NCBI Taxonomy" id="2802281"/>
    <lineage>
        <taxon>Bacteria</taxon>
        <taxon>Bacillati</taxon>
        <taxon>Actinomycetota</taxon>
        <taxon>Actinomycetes</taxon>
        <taxon>Kitasatosporales</taxon>
        <taxon>Streptomycetaceae</taxon>
        <taxon>Streptomyces</taxon>
    </lineage>
</organism>
<reference evidence="1 2" key="1">
    <citation type="submission" date="2021-01" db="EMBL/GenBank/DDBJ databases">
        <title>WGS of actinomycetes isolated from Thailand.</title>
        <authorList>
            <person name="Thawai C."/>
        </authorList>
    </citation>
    <scope>NUCLEOTIDE SEQUENCE [LARGE SCALE GENOMIC DNA]</scope>
    <source>
        <strain evidence="1 2">CH9-7</strain>
    </source>
</reference>
<dbReference type="EMBL" id="JAERRI010000009">
    <property type="protein sequence ID" value="MBL1091144.1"/>
    <property type="molecule type" value="Genomic_DNA"/>
</dbReference>
<name>A0ABS1MTP2_9ACTN</name>
<accession>A0ABS1MTP2</accession>
<sequence>MIGRALRPGPPPPYDELVVLEQTLLNAIAGLWAAVQETERRGPGTPGREPRRARLEAIRYQTAVGLGDGLMSAQLQVRALARECQWLLDQCPAEAGR</sequence>
<protein>
    <recommendedName>
        <fullName evidence="3">Transposase</fullName>
    </recommendedName>
</protein>